<reference evidence="2" key="1">
    <citation type="submission" date="2020-12" db="EMBL/GenBank/DDBJ databases">
        <title>Pontibaca salina gen. nov., sp. nov., isolated from marine sediment.</title>
        <authorList>
            <person name="Bo J."/>
            <person name="Wang S."/>
            <person name="Song X."/>
            <person name="Du Z."/>
        </authorList>
    </citation>
    <scope>NUCLEOTIDE SEQUENCE</scope>
    <source>
        <strain evidence="2">S1109L</strain>
    </source>
</reference>
<dbReference type="Pfam" id="PF18856">
    <property type="entry name" value="baeRF_family12"/>
    <property type="match status" value="1"/>
</dbReference>
<evidence type="ECO:0000256" key="1">
    <source>
        <dbReference type="SAM" id="MobiDB-lite"/>
    </source>
</evidence>
<evidence type="ECO:0000313" key="3">
    <source>
        <dbReference type="Proteomes" id="UP000613255"/>
    </source>
</evidence>
<dbReference type="InterPro" id="IPR041374">
    <property type="entry name" value="BaeRF_family12"/>
</dbReference>
<feature type="region of interest" description="Disordered" evidence="1">
    <location>
        <begin position="39"/>
        <end position="64"/>
    </location>
</feature>
<dbReference type="AlphaFoldDB" id="A0A934LZZ3"/>
<proteinExistence type="predicted"/>
<dbReference type="Proteomes" id="UP000613255">
    <property type="component" value="Unassembled WGS sequence"/>
</dbReference>
<organism evidence="2 3">
    <name type="scientific">Pontibaca salina</name>
    <dbReference type="NCBI Taxonomy" id="2795731"/>
    <lineage>
        <taxon>Bacteria</taxon>
        <taxon>Pseudomonadati</taxon>
        <taxon>Pseudomonadota</taxon>
        <taxon>Alphaproteobacteria</taxon>
        <taxon>Rhodobacterales</taxon>
        <taxon>Roseobacteraceae</taxon>
        <taxon>Pontibaca</taxon>
    </lineage>
</organism>
<dbReference type="RefSeq" id="WP_198685199.1">
    <property type="nucleotide sequence ID" value="NZ_JAEIJD010000002.1"/>
</dbReference>
<keyword evidence="3" id="KW-1185">Reference proteome</keyword>
<protein>
    <submittedName>
        <fullName evidence="2">Host attachment protein</fullName>
    </submittedName>
</protein>
<evidence type="ECO:0000313" key="2">
    <source>
        <dbReference type="EMBL" id="MBI6629203.1"/>
    </source>
</evidence>
<name>A0A934LZZ3_9RHOB</name>
<accession>A0A934LZZ3</accession>
<comment type="caution">
    <text evidence="2">The sequence shown here is derived from an EMBL/GenBank/DDBJ whole genome shotgun (WGS) entry which is preliminary data.</text>
</comment>
<gene>
    <name evidence="2" type="ORF">JAO82_04835</name>
</gene>
<sequence>MTQLKHGTWVLIADSEKALFTHNVDDELNPTLDVIRMEEQDNPPNREQARHRRGRFNDGPSVHRSAVQDTDWHRLNKELFANELADILYEKAYKNEFHEIVLIAPPATLGELRKALHQVVTDKVIAEIPKLLTSHPLDEIETMVRNDLAAM</sequence>
<dbReference type="EMBL" id="JAEIJD010000002">
    <property type="protein sequence ID" value="MBI6629203.1"/>
    <property type="molecule type" value="Genomic_DNA"/>
</dbReference>